<sequence>MIAAFCPSAWGFAMAVADFKPNGVPFHLGSAVSEVIRIEMASIPGVDLTVVDVNHVKKAASEQRIGMSGLVDPASAAKVGKVVGARYVLVGSVNSLGGEVSLESRLIDVETGTILDSLSVVSYDGQEGLIEAARFLAGDLKMILVSDDG</sequence>
<reference evidence="2" key="1">
    <citation type="submission" date="2017-04" db="EMBL/GenBank/DDBJ databases">
        <authorList>
            <person name="Varghese N."/>
            <person name="Submissions S."/>
        </authorList>
    </citation>
    <scope>NUCLEOTIDE SEQUENCE [LARGE SCALE GENOMIC DNA]</scope>
    <source>
        <strain evidence="2">USBA 82</strain>
    </source>
</reference>
<evidence type="ECO:0000313" key="2">
    <source>
        <dbReference type="Proteomes" id="UP000193355"/>
    </source>
</evidence>
<evidence type="ECO:0000313" key="1">
    <source>
        <dbReference type="EMBL" id="SMG42967.1"/>
    </source>
</evidence>
<organism evidence="1 2">
    <name type="scientific">Dethiosulfovibrio salsuginis</name>
    <dbReference type="NCBI Taxonomy" id="561720"/>
    <lineage>
        <taxon>Bacteria</taxon>
        <taxon>Thermotogati</taxon>
        <taxon>Synergistota</taxon>
        <taxon>Synergistia</taxon>
        <taxon>Synergistales</taxon>
        <taxon>Dethiosulfovibrionaceae</taxon>
        <taxon>Dethiosulfovibrio</taxon>
    </lineage>
</organism>
<name>A0A1X7KN53_9BACT</name>
<keyword evidence="2" id="KW-1185">Reference proteome</keyword>
<dbReference type="Pfam" id="PF13036">
    <property type="entry name" value="LpoB"/>
    <property type="match status" value="1"/>
</dbReference>
<dbReference type="EMBL" id="FXBB01000032">
    <property type="protein sequence ID" value="SMG42967.1"/>
    <property type="molecule type" value="Genomic_DNA"/>
</dbReference>
<dbReference type="Gene3D" id="3.40.50.10610">
    <property type="entry name" value="ABC-type transport auxiliary lipoprotein component"/>
    <property type="match status" value="1"/>
</dbReference>
<dbReference type="STRING" id="561720.SAMN06275492_13214"/>
<proteinExistence type="predicted"/>
<gene>
    <name evidence="1" type="ORF">SAMN06275492_13214</name>
</gene>
<dbReference type="InterPro" id="IPR014094">
    <property type="entry name" value="LpoB"/>
</dbReference>
<dbReference type="Proteomes" id="UP000193355">
    <property type="component" value="Unassembled WGS sequence"/>
</dbReference>
<dbReference type="AlphaFoldDB" id="A0A1X7KN53"/>
<accession>A0A1X7KN53</accession>
<protein>
    <submittedName>
        <fullName evidence="1">Peptidoglycan-synthase activator LpoB</fullName>
    </submittedName>
</protein>